<dbReference type="Pfam" id="PF00691">
    <property type="entry name" value="OmpA"/>
    <property type="match status" value="1"/>
</dbReference>
<dbReference type="InterPro" id="IPR006664">
    <property type="entry name" value="OMP_bac"/>
</dbReference>
<dbReference type="InterPro" id="IPR036737">
    <property type="entry name" value="OmpA-like_sf"/>
</dbReference>
<protein>
    <submittedName>
        <fullName evidence="8">OmpA family protein</fullName>
    </submittedName>
</protein>
<dbReference type="SUPFAM" id="SSF103088">
    <property type="entry name" value="OmpA-like"/>
    <property type="match status" value="1"/>
</dbReference>
<comment type="caution">
    <text evidence="8">The sequence shown here is derived from an EMBL/GenBank/DDBJ whole genome shotgun (WGS) entry which is preliminary data.</text>
</comment>
<feature type="chain" id="PRO_5021336398" evidence="6">
    <location>
        <begin position="24"/>
        <end position="255"/>
    </location>
</feature>
<organism evidence="8 9">
    <name type="scientific">Zemynaea arenosa</name>
    <dbReference type="NCBI Taxonomy" id="2561931"/>
    <lineage>
        <taxon>Bacteria</taxon>
        <taxon>Pseudomonadati</taxon>
        <taxon>Pseudomonadota</taxon>
        <taxon>Betaproteobacteria</taxon>
        <taxon>Burkholderiales</taxon>
        <taxon>Oxalobacteraceae</taxon>
        <taxon>Telluria group</taxon>
        <taxon>Zemynaea</taxon>
    </lineage>
</organism>
<evidence type="ECO:0000256" key="6">
    <source>
        <dbReference type="SAM" id="SignalP"/>
    </source>
</evidence>
<dbReference type="CDD" id="cd07185">
    <property type="entry name" value="OmpA_C-like"/>
    <property type="match status" value="1"/>
</dbReference>
<reference evidence="8 9" key="1">
    <citation type="submission" date="2019-03" db="EMBL/GenBank/DDBJ databases">
        <title>Draft Genome Sequence of Massilia arenosa sp. nov., a Novel Massilia Species Isolated from a Sandy-loam Maize Soil.</title>
        <authorList>
            <person name="Raths R."/>
            <person name="Peta V."/>
            <person name="Bucking H."/>
        </authorList>
    </citation>
    <scope>NUCLEOTIDE SEQUENCE [LARGE SCALE GENOMIC DNA]</scope>
    <source>
        <strain evidence="8 9">MC02</strain>
    </source>
</reference>
<dbReference type="RefSeq" id="WP_135206525.1">
    <property type="nucleotide sequence ID" value="NZ_SPVF01000099.1"/>
</dbReference>
<sequence>MTIKRLVLAALAAFLLAAAPAPAGETAPVVASGTVPDEATRAALIARLKEVYRADRVVDQLAVGSVSAPPGWSEAVRRLVATDLKLISHGQLKVDGNTVAVRGEVASDAHRQQVAARMAASLDPSYTVSDGLRVAAQDQQVLDSALANRIIEFESGQATLTESGKAILDQMAAAMQQVKGKRVQVAGHTDNVGSRASNLALSQARAQAVVAYIQSKGIPADRMTAAGEGPDRPVADNSTAEGRARNRRIEFRIAD</sequence>
<evidence type="ECO:0000313" key="8">
    <source>
        <dbReference type="EMBL" id="TFW23170.1"/>
    </source>
</evidence>
<keyword evidence="3" id="KW-0998">Cell outer membrane</keyword>
<dbReference type="AlphaFoldDB" id="A0A4Y9SGR7"/>
<comment type="subcellular location">
    <subcellularLocation>
        <location evidence="1">Cell outer membrane</location>
    </subcellularLocation>
</comment>
<gene>
    <name evidence="8" type="ORF">E4L96_07165</name>
</gene>
<evidence type="ECO:0000256" key="1">
    <source>
        <dbReference type="ARBA" id="ARBA00004442"/>
    </source>
</evidence>
<feature type="domain" description="OmpA-like" evidence="7">
    <location>
        <begin position="140"/>
        <end position="255"/>
    </location>
</feature>
<name>A0A4Y9SGR7_9BURK</name>
<proteinExistence type="predicted"/>
<evidence type="ECO:0000313" key="9">
    <source>
        <dbReference type="Proteomes" id="UP000298438"/>
    </source>
</evidence>
<accession>A0A4Y9SGR7</accession>
<dbReference type="PROSITE" id="PS51123">
    <property type="entry name" value="OMPA_2"/>
    <property type="match status" value="1"/>
</dbReference>
<evidence type="ECO:0000256" key="3">
    <source>
        <dbReference type="ARBA" id="ARBA00023237"/>
    </source>
</evidence>
<dbReference type="InterPro" id="IPR050330">
    <property type="entry name" value="Bact_OuterMem_StrucFunc"/>
</dbReference>
<keyword evidence="9" id="KW-1185">Reference proteome</keyword>
<dbReference type="Gene3D" id="3.30.1330.60">
    <property type="entry name" value="OmpA-like domain"/>
    <property type="match status" value="1"/>
</dbReference>
<evidence type="ECO:0000256" key="4">
    <source>
        <dbReference type="PROSITE-ProRule" id="PRU00473"/>
    </source>
</evidence>
<dbReference type="PANTHER" id="PTHR30329">
    <property type="entry name" value="STATOR ELEMENT OF FLAGELLAR MOTOR COMPLEX"/>
    <property type="match status" value="1"/>
</dbReference>
<dbReference type="GO" id="GO:0009279">
    <property type="term" value="C:cell outer membrane"/>
    <property type="evidence" value="ECO:0007669"/>
    <property type="project" value="UniProtKB-SubCell"/>
</dbReference>
<dbReference type="Proteomes" id="UP000298438">
    <property type="component" value="Unassembled WGS sequence"/>
</dbReference>
<feature type="signal peptide" evidence="6">
    <location>
        <begin position="1"/>
        <end position="23"/>
    </location>
</feature>
<keyword evidence="6" id="KW-0732">Signal</keyword>
<dbReference type="PRINTS" id="PR01023">
    <property type="entry name" value="NAFLGMOTY"/>
</dbReference>
<dbReference type="PRINTS" id="PR01021">
    <property type="entry name" value="OMPADOMAIN"/>
</dbReference>
<dbReference type="OrthoDB" id="9782229at2"/>
<dbReference type="InterPro" id="IPR006665">
    <property type="entry name" value="OmpA-like"/>
</dbReference>
<evidence type="ECO:0000259" key="7">
    <source>
        <dbReference type="PROSITE" id="PS51123"/>
    </source>
</evidence>
<dbReference type="PANTHER" id="PTHR30329:SF21">
    <property type="entry name" value="LIPOPROTEIN YIAD-RELATED"/>
    <property type="match status" value="1"/>
</dbReference>
<dbReference type="Gene3D" id="3.40.1520.20">
    <property type="match status" value="1"/>
</dbReference>
<evidence type="ECO:0000256" key="2">
    <source>
        <dbReference type="ARBA" id="ARBA00023136"/>
    </source>
</evidence>
<keyword evidence="2 4" id="KW-0472">Membrane</keyword>
<dbReference type="EMBL" id="SPVF01000099">
    <property type="protein sequence ID" value="TFW23170.1"/>
    <property type="molecule type" value="Genomic_DNA"/>
</dbReference>
<evidence type="ECO:0000256" key="5">
    <source>
        <dbReference type="SAM" id="MobiDB-lite"/>
    </source>
</evidence>
<feature type="region of interest" description="Disordered" evidence="5">
    <location>
        <begin position="222"/>
        <end position="247"/>
    </location>
</feature>